<name>A0A9D3Q8A2_MEGAT</name>
<keyword evidence="3 4" id="KW-0175">Coiled coil</keyword>
<dbReference type="GO" id="GO:0055037">
    <property type="term" value="C:recycling endosome"/>
    <property type="evidence" value="ECO:0007669"/>
    <property type="project" value="TreeGrafter"/>
</dbReference>
<dbReference type="OrthoDB" id="6499155at2759"/>
<dbReference type="GO" id="GO:1903566">
    <property type="term" value="P:positive regulation of protein localization to cilium"/>
    <property type="evidence" value="ECO:0007669"/>
    <property type="project" value="TreeGrafter"/>
</dbReference>
<dbReference type="GO" id="GO:0005769">
    <property type="term" value="C:early endosome"/>
    <property type="evidence" value="ECO:0007669"/>
    <property type="project" value="TreeGrafter"/>
</dbReference>
<reference evidence="5" key="1">
    <citation type="submission" date="2021-01" db="EMBL/GenBank/DDBJ databases">
        <authorList>
            <person name="Zahm M."/>
            <person name="Roques C."/>
            <person name="Cabau C."/>
            <person name="Klopp C."/>
            <person name="Donnadieu C."/>
            <person name="Jouanno E."/>
            <person name="Lampietro C."/>
            <person name="Louis A."/>
            <person name="Herpin A."/>
            <person name="Echchiki A."/>
            <person name="Berthelot C."/>
            <person name="Parey E."/>
            <person name="Roest-Crollius H."/>
            <person name="Braasch I."/>
            <person name="Postlethwait J."/>
            <person name="Bobe J."/>
            <person name="Montfort J."/>
            <person name="Bouchez O."/>
            <person name="Begum T."/>
            <person name="Mejri S."/>
            <person name="Adams A."/>
            <person name="Chen W.-J."/>
            <person name="Guiguen Y."/>
        </authorList>
    </citation>
    <scope>NUCLEOTIDE SEQUENCE</scope>
    <source>
        <strain evidence="5">YG-15Mar2019-1</strain>
        <tissue evidence="5">Brain</tissue>
    </source>
</reference>
<keyword evidence="6" id="KW-1185">Reference proteome</keyword>
<dbReference type="GO" id="GO:0032465">
    <property type="term" value="P:regulation of cytokinesis"/>
    <property type="evidence" value="ECO:0007669"/>
    <property type="project" value="TreeGrafter"/>
</dbReference>
<sequence length="216" mass="24652">MSKQTSSGKILINEDGKHQDVDGLNPFSFKEFMRSKNQSSIPHKDGEGEKSYLTLKKTCDSTFVAEDCSSPMSFDLDFQKPFIMDPALFPQSLDNDTEEKWSGSYQPSAIEKAHEFELYGILDNSELTNLSSVSTKEEKLTGALWQLDREKACQPKRNARSNDEDWGTSSTDVLYQTNQSSFKNESRDQRKLIEENAQLRNDIIKLLKKSESDDQR</sequence>
<proteinExistence type="inferred from homology"/>
<evidence type="ECO:0000313" key="5">
    <source>
        <dbReference type="EMBL" id="KAG7481591.1"/>
    </source>
</evidence>
<dbReference type="InterPro" id="IPR026757">
    <property type="entry name" value="ENTR1"/>
</dbReference>
<organism evidence="5 6">
    <name type="scientific">Megalops atlanticus</name>
    <name type="common">Tarpon</name>
    <name type="synonym">Clupea gigantea</name>
    <dbReference type="NCBI Taxonomy" id="7932"/>
    <lineage>
        <taxon>Eukaryota</taxon>
        <taxon>Metazoa</taxon>
        <taxon>Chordata</taxon>
        <taxon>Craniata</taxon>
        <taxon>Vertebrata</taxon>
        <taxon>Euteleostomi</taxon>
        <taxon>Actinopterygii</taxon>
        <taxon>Neopterygii</taxon>
        <taxon>Teleostei</taxon>
        <taxon>Elopiformes</taxon>
        <taxon>Megalopidae</taxon>
        <taxon>Megalops</taxon>
    </lineage>
</organism>
<feature type="coiled-coil region" evidence="4">
    <location>
        <begin position="182"/>
        <end position="209"/>
    </location>
</feature>
<comment type="caution">
    <text evidence="5">The sequence shown here is derived from an EMBL/GenBank/DDBJ whole genome shotgun (WGS) entry which is preliminary data.</text>
</comment>
<dbReference type="GO" id="GO:0036064">
    <property type="term" value="C:ciliary basal body"/>
    <property type="evidence" value="ECO:0007669"/>
    <property type="project" value="TreeGrafter"/>
</dbReference>
<evidence type="ECO:0000256" key="4">
    <source>
        <dbReference type="SAM" id="Coils"/>
    </source>
</evidence>
<evidence type="ECO:0000256" key="1">
    <source>
        <dbReference type="ARBA" id="ARBA00007791"/>
    </source>
</evidence>
<evidence type="ECO:0000256" key="2">
    <source>
        <dbReference type="ARBA" id="ARBA00016007"/>
    </source>
</evidence>
<comment type="similarity">
    <text evidence="1">Belongs to the ENTR1 family.</text>
</comment>
<accession>A0A9D3Q8A2</accession>
<dbReference type="GO" id="GO:0030496">
    <property type="term" value="C:midbody"/>
    <property type="evidence" value="ECO:0007669"/>
    <property type="project" value="TreeGrafter"/>
</dbReference>
<dbReference type="PANTHER" id="PTHR31259">
    <property type="entry name" value="ENDOSOME-ASSOCIATED TRAFFICKING REGULATOR 1"/>
    <property type="match status" value="1"/>
</dbReference>
<protein>
    <recommendedName>
        <fullName evidence="2">Endosome-associated-trafficking regulator 1</fullName>
    </recommendedName>
</protein>
<dbReference type="Proteomes" id="UP001046870">
    <property type="component" value="Chromosome 4"/>
</dbReference>
<gene>
    <name evidence="5" type="ORF">MATL_G00068310</name>
</gene>
<dbReference type="PANTHER" id="PTHR31259:SF3">
    <property type="entry name" value="ENDOSOME-ASSOCIATED-TRAFFICKING REGULATOR 1"/>
    <property type="match status" value="1"/>
</dbReference>
<dbReference type="GO" id="GO:0005813">
    <property type="term" value="C:centrosome"/>
    <property type="evidence" value="ECO:0007669"/>
    <property type="project" value="TreeGrafter"/>
</dbReference>
<dbReference type="AlphaFoldDB" id="A0A9D3Q8A2"/>
<dbReference type="GO" id="GO:0045724">
    <property type="term" value="P:positive regulation of cilium assembly"/>
    <property type="evidence" value="ECO:0007669"/>
    <property type="project" value="TreeGrafter"/>
</dbReference>
<dbReference type="EMBL" id="JAFDVH010000004">
    <property type="protein sequence ID" value="KAG7481591.1"/>
    <property type="molecule type" value="Genomic_DNA"/>
</dbReference>
<evidence type="ECO:0000256" key="3">
    <source>
        <dbReference type="ARBA" id="ARBA00023054"/>
    </source>
</evidence>
<evidence type="ECO:0000313" key="6">
    <source>
        <dbReference type="Proteomes" id="UP001046870"/>
    </source>
</evidence>